<evidence type="ECO:0000256" key="1">
    <source>
        <dbReference type="SAM" id="Coils"/>
    </source>
</evidence>
<dbReference type="GO" id="GO:0051721">
    <property type="term" value="F:protein phosphatase 2A binding"/>
    <property type="evidence" value="ECO:0007669"/>
    <property type="project" value="TreeGrafter"/>
</dbReference>
<evidence type="ECO:0000256" key="2">
    <source>
        <dbReference type="SAM" id="MobiDB-lite"/>
    </source>
</evidence>
<dbReference type="EMBL" id="BRXW01000102">
    <property type="protein sequence ID" value="GMI06607.1"/>
    <property type="molecule type" value="Genomic_DNA"/>
</dbReference>
<dbReference type="GO" id="GO:0005829">
    <property type="term" value="C:cytosol"/>
    <property type="evidence" value="ECO:0007669"/>
    <property type="project" value="TreeGrafter"/>
</dbReference>
<dbReference type="GO" id="GO:0009966">
    <property type="term" value="P:regulation of signal transduction"/>
    <property type="evidence" value="ECO:0007669"/>
    <property type="project" value="InterPro"/>
</dbReference>
<dbReference type="PANTHER" id="PTHR10933">
    <property type="entry name" value="IMMUNOGLOBULIN-BINDING PROTEIN 1"/>
    <property type="match status" value="1"/>
</dbReference>
<accession>A0A9W7CHI7</accession>
<feature type="region of interest" description="Disordered" evidence="2">
    <location>
        <begin position="335"/>
        <end position="372"/>
    </location>
</feature>
<sequence>MSSFTSPPNPQSLSSALNTAIATIETDAIAATVLLSSVASKVASLSLFSEGEDLTDVSTESIRFLLLPFYLAKAKTNVPEINPTLRLGNISNAESLYIIWLSKALDMGGGEGGDEGIISQEDVGVVKRLVDGGGEGGEDSLIVVTREAKIRRFKEQKEAEQAMETIKARLDRRKRLGVETGDVFEGSDEETLLRDLYIKEMKRAAVEAIEDLGSFGRELEMLKMQAEFEKRRAAGDHPPTPHPGSDGRAPPPHSKMETTTITKSNINEFVFKAQQLKSGVFRPGWNLPTMSLEELGEIEYRDAMERAEQQKEAEELNKGKARRYEYIVRDGLEDNHDLVDASAEEDRKWDDFKDQNKRGWGNKKADVGDRNF</sequence>
<keyword evidence="4" id="KW-1185">Reference proteome</keyword>
<dbReference type="Pfam" id="PF04177">
    <property type="entry name" value="TAP42"/>
    <property type="match status" value="1"/>
</dbReference>
<organism evidence="3 4">
    <name type="scientific">Triparma laevis f. longispina</name>
    <dbReference type="NCBI Taxonomy" id="1714387"/>
    <lineage>
        <taxon>Eukaryota</taxon>
        <taxon>Sar</taxon>
        <taxon>Stramenopiles</taxon>
        <taxon>Ochrophyta</taxon>
        <taxon>Bolidophyceae</taxon>
        <taxon>Parmales</taxon>
        <taxon>Triparmaceae</taxon>
        <taxon>Triparma</taxon>
    </lineage>
</organism>
<dbReference type="Gene3D" id="1.25.40.540">
    <property type="entry name" value="TAP42-like family"/>
    <property type="match status" value="1"/>
</dbReference>
<dbReference type="Proteomes" id="UP001165122">
    <property type="component" value="Unassembled WGS sequence"/>
</dbReference>
<gene>
    <name evidence="3" type="ORF">TrLO_g3178</name>
</gene>
<evidence type="ECO:0000313" key="3">
    <source>
        <dbReference type="EMBL" id="GMI06607.1"/>
    </source>
</evidence>
<dbReference type="AlphaFoldDB" id="A0A9W7CHI7"/>
<name>A0A9W7CHI7_9STRA</name>
<feature type="region of interest" description="Disordered" evidence="2">
    <location>
        <begin position="231"/>
        <end position="257"/>
    </location>
</feature>
<reference evidence="4" key="1">
    <citation type="journal article" date="2023" name="Commun. Biol.">
        <title>Genome analysis of Parmales, the sister group of diatoms, reveals the evolutionary specialization of diatoms from phago-mixotrophs to photoautotrophs.</title>
        <authorList>
            <person name="Ban H."/>
            <person name="Sato S."/>
            <person name="Yoshikawa S."/>
            <person name="Yamada K."/>
            <person name="Nakamura Y."/>
            <person name="Ichinomiya M."/>
            <person name="Sato N."/>
            <person name="Blanc-Mathieu R."/>
            <person name="Endo H."/>
            <person name="Kuwata A."/>
            <person name="Ogata H."/>
        </authorList>
    </citation>
    <scope>NUCLEOTIDE SEQUENCE [LARGE SCALE GENOMIC DNA]</scope>
    <source>
        <strain evidence="4">NIES 3700</strain>
    </source>
</reference>
<dbReference type="InterPro" id="IPR038511">
    <property type="entry name" value="TAP42/TAP46-like_sf"/>
</dbReference>
<dbReference type="InterPro" id="IPR007304">
    <property type="entry name" value="TAP46-like"/>
</dbReference>
<comment type="caution">
    <text evidence="3">The sequence shown here is derived from an EMBL/GenBank/DDBJ whole genome shotgun (WGS) entry which is preliminary data.</text>
</comment>
<dbReference type="OrthoDB" id="10261753at2759"/>
<keyword evidence="1" id="KW-0175">Coiled coil</keyword>
<dbReference type="PANTHER" id="PTHR10933:SF9">
    <property type="entry name" value="IMMUNOGLOBULIN-BINDING PROTEIN 1"/>
    <property type="match status" value="1"/>
</dbReference>
<evidence type="ECO:0000313" key="4">
    <source>
        <dbReference type="Proteomes" id="UP001165122"/>
    </source>
</evidence>
<feature type="coiled-coil region" evidence="1">
    <location>
        <begin position="297"/>
        <end position="324"/>
    </location>
</feature>
<proteinExistence type="predicted"/>
<protein>
    <submittedName>
        <fullName evidence="3">Uncharacterized protein</fullName>
    </submittedName>
</protein>
<dbReference type="GO" id="GO:0035303">
    <property type="term" value="P:regulation of dephosphorylation"/>
    <property type="evidence" value="ECO:0007669"/>
    <property type="project" value="TreeGrafter"/>
</dbReference>